<gene>
    <name evidence="1" type="ORF">H5982_07495</name>
</gene>
<evidence type="ECO:0000313" key="1">
    <source>
        <dbReference type="EMBL" id="MBM6831945.1"/>
    </source>
</evidence>
<sequence length="45" mass="5216">MEQFLRDFPEVNSIVLHLDNDRAGRLATKTIQNMSGILHQSMEKM</sequence>
<evidence type="ECO:0000313" key="2">
    <source>
        <dbReference type="Proteomes" id="UP000775500"/>
    </source>
</evidence>
<comment type="caution">
    <text evidence="1">The sequence shown here is derived from an EMBL/GenBank/DDBJ whole genome shotgun (WGS) entry which is preliminary data.</text>
</comment>
<dbReference type="Proteomes" id="UP000775500">
    <property type="component" value="Unassembled WGS sequence"/>
</dbReference>
<accession>A0ABS2FQX8</accession>
<name>A0ABS2FQX8_9FIRM</name>
<protein>
    <submittedName>
        <fullName evidence="1">Toprim domain-containing protein</fullName>
    </submittedName>
</protein>
<dbReference type="EMBL" id="JACJLU010000010">
    <property type="protein sequence ID" value="MBM6831945.1"/>
    <property type="molecule type" value="Genomic_DNA"/>
</dbReference>
<reference evidence="1 2" key="1">
    <citation type="journal article" date="2021" name="Sci. Rep.">
        <title>The distribution of antibiotic resistance genes in chicken gut microbiota commensals.</title>
        <authorList>
            <person name="Juricova H."/>
            <person name="Matiasovicova J."/>
            <person name="Kubasova T."/>
            <person name="Cejkova D."/>
            <person name="Rychlik I."/>
        </authorList>
    </citation>
    <scope>NUCLEOTIDE SEQUENCE [LARGE SCALE GENOMIC DNA]</scope>
    <source>
        <strain evidence="1 2">An423</strain>
    </source>
</reference>
<organism evidence="1 2">
    <name type="scientific">Faecalicoccus acidiformans</name>
    <dbReference type="NCBI Taxonomy" id="915173"/>
    <lineage>
        <taxon>Bacteria</taxon>
        <taxon>Bacillati</taxon>
        <taxon>Bacillota</taxon>
        <taxon>Erysipelotrichia</taxon>
        <taxon>Erysipelotrichales</taxon>
        <taxon>Erysipelotrichaceae</taxon>
        <taxon>Faecalicoccus</taxon>
    </lineage>
</organism>
<proteinExistence type="predicted"/>
<keyword evidence="2" id="KW-1185">Reference proteome</keyword>